<comment type="caution">
    <text evidence="2">The sequence shown here is derived from an EMBL/GenBank/DDBJ whole genome shotgun (WGS) entry which is preliminary data.</text>
</comment>
<feature type="transmembrane region" description="Helical" evidence="1">
    <location>
        <begin position="6"/>
        <end position="28"/>
    </location>
</feature>
<dbReference type="EMBL" id="DTBP01000010">
    <property type="protein sequence ID" value="HGQ73637.1"/>
    <property type="molecule type" value="Genomic_DNA"/>
</dbReference>
<keyword evidence="1" id="KW-0812">Transmembrane</keyword>
<accession>A0A7C4JLM1</accession>
<reference evidence="2" key="1">
    <citation type="journal article" date="2020" name="mSystems">
        <title>Genome- and Community-Level Interaction Insights into Carbon Utilization and Element Cycling Functions of Hydrothermarchaeota in Hydrothermal Sediment.</title>
        <authorList>
            <person name="Zhou Z."/>
            <person name="Liu Y."/>
            <person name="Xu W."/>
            <person name="Pan J."/>
            <person name="Luo Z.H."/>
            <person name="Li M."/>
        </authorList>
    </citation>
    <scope>NUCLEOTIDE SEQUENCE [LARGE SCALE GENOMIC DNA]</scope>
    <source>
        <strain evidence="2">SpSt-648</strain>
    </source>
</reference>
<keyword evidence="1" id="KW-0472">Membrane</keyword>
<keyword evidence="1" id="KW-1133">Transmembrane helix</keyword>
<protein>
    <submittedName>
        <fullName evidence="2">Uncharacterized protein</fullName>
    </submittedName>
</protein>
<organism evidence="2">
    <name type="scientific">Staphylothermus marinus</name>
    <dbReference type="NCBI Taxonomy" id="2280"/>
    <lineage>
        <taxon>Archaea</taxon>
        <taxon>Thermoproteota</taxon>
        <taxon>Thermoprotei</taxon>
        <taxon>Desulfurococcales</taxon>
        <taxon>Desulfurococcaceae</taxon>
        <taxon>Staphylothermus</taxon>
    </lineage>
</organism>
<evidence type="ECO:0000256" key="1">
    <source>
        <dbReference type="SAM" id="Phobius"/>
    </source>
</evidence>
<sequence>MVSPIVVHVIGFTAFILILSIVIGYVGYRTYTLILESEKKTLEKIAESISLQIQYVLWLDTNISISLRYPLESTYDRIYNIELGSGNVLKKKYPFLSNELNDNALYVLTLSVDNRVYGYSIITMNSTKKPIYLSQNPSVFSSGSITVIEKIDYLTNIRINVYIKGVKTS</sequence>
<evidence type="ECO:0000313" key="2">
    <source>
        <dbReference type="EMBL" id="HGQ73637.1"/>
    </source>
</evidence>
<dbReference type="AlphaFoldDB" id="A0A7C4JLM1"/>
<proteinExistence type="predicted"/>
<name>A0A7C4JLM1_STAMA</name>
<gene>
    <name evidence="2" type="ORF">ENU20_00960</name>
</gene>